<comment type="caution">
    <text evidence="2">The sequence shown here is derived from an EMBL/GenBank/DDBJ whole genome shotgun (WGS) entry which is preliminary data.</text>
</comment>
<feature type="domain" description="Prolyl 4-hydroxylase alpha subunit Fe(2+) 2OG dioxygenase" evidence="1">
    <location>
        <begin position="105"/>
        <end position="195"/>
    </location>
</feature>
<dbReference type="Proteomes" id="UP000757232">
    <property type="component" value="Unassembled WGS sequence"/>
</dbReference>
<dbReference type="PANTHER" id="PTHR33099:SF7">
    <property type="entry name" value="MYND-TYPE DOMAIN-CONTAINING PROTEIN"/>
    <property type="match status" value="1"/>
</dbReference>
<dbReference type="Gene3D" id="2.60.120.620">
    <property type="entry name" value="q2cbj1_9rhob like domain"/>
    <property type="match status" value="1"/>
</dbReference>
<gene>
    <name evidence="2" type="ORF">A7U60_g7378</name>
</gene>
<dbReference type="AlphaFoldDB" id="A0A9Q5N5J0"/>
<dbReference type="EMBL" id="LNZH02000208">
    <property type="protein sequence ID" value="OCB85726.1"/>
    <property type="molecule type" value="Genomic_DNA"/>
</dbReference>
<keyword evidence="3" id="KW-1185">Reference proteome</keyword>
<protein>
    <recommendedName>
        <fullName evidence="1">Prolyl 4-hydroxylase alpha subunit Fe(2+) 2OG dioxygenase domain-containing protein</fullName>
    </recommendedName>
</protein>
<evidence type="ECO:0000259" key="1">
    <source>
        <dbReference type="Pfam" id="PF13640"/>
    </source>
</evidence>
<evidence type="ECO:0000313" key="2">
    <source>
        <dbReference type="EMBL" id="OCB85726.1"/>
    </source>
</evidence>
<organism evidence="2 3">
    <name type="scientific">Sanghuangporus baumii</name>
    <name type="common">Phellinus baumii</name>
    <dbReference type="NCBI Taxonomy" id="108892"/>
    <lineage>
        <taxon>Eukaryota</taxon>
        <taxon>Fungi</taxon>
        <taxon>Dikarya</taxon>
        <taxon>Basidiomycota</taxon>
        <taxon>Agaricomycotina</taxon>
        <taxon>Agaricomycetes</taxon>
        <taxon>Hymenochaetales</taxon>
        <taxon>Hymenochaetaceae</taxon>
        <taxon>Sanghuangporus</taxon>
    </lineage>
</organism>
<dbReference type="PANTHER" id="PTHR33099">
    <property type="entry name" value="FE2OG DIOXYGENASE DOMAIN-CONTAINING PROTEIN"/>
    <property type="match status" value="1"/>
</dbReference>
<accession>A0A9Q5N5J0</accession>
<reference evidence="2" key="1">
    <citation type="submission" date="2016-06" db="EMBL/GenBank/DDBJ databases">
        <title>Draft Genome sequence of the fungus Inonotus baumii.</title>
        <authorList>
            <person name="Zhu H."/>
            <person name="Lin W."/>
        </authorList>
    </citation>
    <scope>NUCLEOTIDE SEQUENCE</scope>
    <source>
        <strain evidence="2">821</strain>
    </source>
</reference>
<evidence type="ECO:0000313" key="3">
    <source>
        <dbReference type="Proteomes" id="UP000757232"/>
    </source>
</evidence>
<dbReference type="InterPro" id="IPR044862">
    <property type="entry name" value="Pro_4_hyd_alph_FE2OG_OXY"/>
</dbReference>
<dbReference type="Pfam" id="PF13640">
    <property type="entry name" value="2OG-FeII_Oxy_3"/>
    <property type="match status" value="1"/>
</dbReference>
<name>A0A9Q5N5J0_SANBA</name>
<sequence length="403" mass="46120">MKTRGKSTWMRLYLIGNPLLSTGRIDFNDVNDERLQHLSETCDKATFGLNQEDVLDESYRKAGKLDSSYFSTKIDLERSGLMTIVRYNLLEGSASRRPIKAELYKLNVYGKDSFFKAHKDTPRGTTMFGSLVIVFPTPHEGGELILRHNHKEWTFDSANEIGRTKNIGYIAFFSDVEHEVATVRSGYRITITYNLYYDFEALFKILEPTKALPMNECAVKNSLQALIEDEKFYPNGTHLGFGLNHAYPIELKPWGTSTLDFIAQYLKGSDAVLMKACKELGLDGKLYVFYTDENERGKYEVIVPRVVELDGDYTMEEDETFVDYLKGEDGAKVIGYTPYKSVEEQSSGEEDDEVVDFQVTWITEKTSFNETRASWMAVSWTGRASNHYLRPFDRDIACKKIKS</sequence>
<proteinExistence type="predicted"/>
<dbReference type="OrthoDB" id="27483at2759"/>